<feature type="transmembrane region" description="Helical" evidence="6">
    <location>
        <begin position="194"/>
        <end position="214"/>
    </location>
</feature>
<evidence type="ECO:0000313" key="8">
    <source>
        <dbReference type="EMBL" id="ABM78357.1"/>
    </source>
</evidence>
<dbReference type="InterPro" id="IPR037185">
    <property type="entry name" value="EmrE-like"/>
</dbReference>
<feature type="transmembrane region" description="Helical" evidence="6">
    <location>
        <begin position="75"/>
        <end position="97"/>
    </location>
</feature>
<evidence type="ECO:0000256" key="4">
    <source>
        <dbReference type="ARBA" id="ARBA00022989"/>
    </source>
</evidence>
<evidence type="ECO:0000256" key="3">
    <source>
        <dbReference type="ARBA" id="ARBA00022692"/>
    </source>
</evidence>
<feature type="transmembrane region" description="Helical" evidence="6">
    <location>
        <begin position="162"/>
        <end position="182"/>
    </location>
</feature>
<dbReference type="GO" id="GO:0016020">
    <property type="term" value="C:membrane"/>
    <property type="evidence" value="ECO:0007669"/>
    <property type="project" value="UniProtKB-SubCell"/>
</dbReference>
<dbReference type="PANTHER" id="PTHR32322:SF2">
    <property type="entry name" value="EAMA DOMAIN-CONTAINING PROTEIN"/>
    <property type="match status" value="1"/>
</dbReference>
<dbReference type="EMBL" id="CP000554">
    <property type="protein sequence ID" value="ABM78357.1"/>
    <property type="molecule type" value="Genomic_DNA"/>
</dbReference>
<dbReference type="STRING" id="59922.P9303_16131"/>
<dbReference type="InterPro" id="IPR000620">
    <property type="entry name" value="EamA_dom"/>
</dbReference>
<keyword evidence="5 6" id="KW-0472">Membrane</keyword>
<comment type="similarity">
    <text evidence="2">Belongs to the EamA transporter family.</text>
</comment>
<protein>
    <submittedName>
        <fullName evidence="8">Integral membrane protein, DUF6</fullName>
    </submittedName>
</protein>
<keyword evidence="3 6" id="KW-0812">Transmembrane</keyword>
<reference evidence="8 9" key="1">
    <citation type="journal article" date="2007" name="PLoS Genet.">
        <title>Patterns and implications of gene gain and loss in the evolution of Prochlorococcus.</title>
        <authorList>
            <person name="Kettler G.C."/>
            <person name="Martiny A.C."/>
            <person name="Huang K."/>
            <person name="Zucker J."/>
            <person name="Coleman M.L."/>
            <person name="Rodrigue S."/>
            <person name="Chen F."/>
            <person name="Lapidus A."/>
            <person name="Ferriera S."/>
            <person name="Johnson J."/>
            <person name="Steglich C."/>
            <person name="Church G.M."/>
            <person name="Richardson P."/>
            <person name="Chisholm S.W."/>
        </authorList>
    </citation>
    <scope>NUCLEOTIDE SEQUENCE [LARGE SCALE GENOMIC DNA]</scope>
    <source>
        <strain evidence="8 9">MIT 9303</strain>
    </source>
</reference>
<name>A2CA47_PROM3</name>
<feature type="transmembrane region" description="Helical" evidence="6">
    <location>
        <begin position="132"/>
        <end position="150"/>
    </location>
</feature>
<dbReference type="BioCyc" id="PMAR59922:G1G80-1406-MONOMER"/>
<dbReference type="PANTHER" id="PTHR32322">
    <property type="entry name" value="INNER MEMBRANE TRANSPORTER"/>
    <property type="match status" value="1"/>
</dbReference>
<dbReference type="Pfam" id="PF00892">
    <property type="entry name" value="EamA"/>
    <property type="match status" value="2"/>
</dbReference>
<proteinExistence type="inferred from homology"/>
<evidence type="ECO:0000256" key="5">
    <source>
        <dbReference type="ARBA" id="ARBA00023136"/>
    </source>
</evidence>
<organism evidence="8 9">
    <name type="scientific">Prochlorococcus marinus (strain MIT 9303)</name>
    <dbReference type="NCBI Taxonomy" id="59922"/>
    <lineage>
        <taxon>Bacteria</taxon>
        <taxon>Bacillati</taxon>
        <taxon>Cyanobacteriota</taxon>
        <taxon>Cyanophyceae</taxon>
        <taxon>Synechococcales</taxon>
        <taxon>Prochlorococcaceae</taxon>
        <taxon>Prochlorococcus</taxon>
    </lineage>
</organism>
<sequence>MGQTNQIQGSRSRYVLLVLIALIWGSQFLLNDLALEIFTPQAVSWLRATIGFLTLSGFLFILPEAHDNTVSKISYWRRIIMIGFFEATLPFFLVAWGQQHVNSAIAAILMSLVAIFTLILVVVFVRSEPVTRGKFIGIALGFAGVVILLWPQVSQSQQGNSLLGSAAILTAALSFSISLVLIRTLPEMGTPIKIARDILLCGAVELGALLLLLGQPLTHHPLESNAMLAMVAQGAFAGGLVYVLYVRLVGLAGASFAGFVNYLVPLVGVFLGVVFLQNKLSASAYLSLVILALAVFASEWKPTRKLVGRQ</sequence>
<feature type="transmembrane region" description="Helical" evidence="6">
    <location>
        <begin position="226"/>
        <end position="244"/>
    </location>
</feature>
<evidence type="ECO:0000313" key="9">
    <source>
        <dbReference type="Proteomes" id="UP000002274"/>
    </source>
</evidence>
<feature type="transmembrane region" description="Helical" evidence="6">
    <location>
        <begin position="282"/>
        <end position="300"/>
    </location>
</feature>
<dbReference type="SUPFAM" id="SSF103481">
    <property type="entry name" value="Multidrug resistance efflux transporter EmrE"/>
    <property type="match status" value="2"/>
</dbReference>
<feature type="transmembrane region" description="Helical" evidence="6">
    <location>
        <begin position="42"/>
        <end position="63"/>
    </location>
</feature>
<feature type="transmembrane region" description="Helical" evidence="6">
    <location>
        <begin position="256"/>
        <end position="276"/>
    </location>
</feature>
<evidence type="ECO:0000256" key="6">
    <source>
        <dbReference type="SAM" id="Phobius"/>
    </source>
</evidence>
<feature type="domain" description="EamA" evidence="7">
    <location>
        <begin position="163"/>
        <end position="296"/>
    </location>
</feature>
<dbReference type="RefSeq" id="WP_011826246.1">
    <property type="nucleotide sequence ID" value="NC_008820.1"/>
</dbReference>
<accession>A2CA47</accession>
<feature type="transmembrane region" description="Helical" evidence="6">
    <location>
        <begin position="103"/>
        <end position="125"/>
    </location>
</feature>
<dbReference type="HOGENOM" id="CLU_033863_5_2_3"/>
<dbReference type="InterPro" id="IPR050638">
    <property type="entry name" value="AA-Vitamin_Transporters"/>
</dbReference>
<gene>
    <name evidence="8" type="ordered locus">P9303_16131</name>
</gene>
<evidence type="ECO:0000256" key="2">
    <source>
        <dbReference type="ARBA" id="ARBA00007362"/>
    </source>
</evidence>
<dbReference type="Proteomes" id="UP000002274">
    <property type="component" value="Chromosome"/>
</dbReference>
<dbReference type="KEGG" id="pmf:P9303_16131"/>
<feature type="transmembrane region" description="Helical" evidence="6">
    <location>
        <begin position="12"/>
        <end position="30"/>
    </location>
</feature>
<feature type="domain" description="EamA" evidence="7">
    <location>
        <begin position="14"/>
        <end position="149"/>
    </location>
</feature>
<keyword evidence="4 6" id="KW-1133">Transmembrane helix</keyword>
<evidence type="ECO:0000256" key="1">
    <source>
        <dbReference type="ARBA" id="ARBA00004141"/>
    </source>
</evidence>
<comment type="subcellular location">
    <subcellularLocation>
        <location evidence="1">Membrane</location>
        <topology evidence="1">Multi-pass membrane protein</topology>
    </subcellularLocation>
</comment>
<evidence type="ECO:0000259" key="7">
    <source>
        <dbReference type="Pfam" id="PF00892"/>
    </source>
</evidence>
<dbReference type="AlphaFoldDB" id="A2CA47"/>